<dbReference type="EMBL" id="KZ772717">
    <property type="protein sequence ID" value="PTQ39350.1"/>
    <property type="molecule type" value="Genomic_DNA"/>
</dbReference>
<keyword evidence="2" id="KW-1185">Reference proteome</keyword>
<evidence type="ECO:0000313" key="2">
    <source>
        <dbReference type="Proteomes" id="UP000244005"/>
    </source>
</evidence>
<name>A0A2R6WZS0_MARPO</name>
<protein>
    <submittedName>
        <fullName evidence="1">Uncharacterized protein</fullName>
    </submittedName>
</protein>
<gene>
    <name evidence="1" type="ORF">MARPO_0045s0027</name>
</gene>
<proteinExistence type="predicted"/>
<accession>A0A2R6WZS0</accession>
<reference evidence="2" key="1">
    <citation type="journal article" date="2017" name="Cell">
        <title>Insights into land plant evolution garnered from the Marchantia polymorpha genome.</title>
        <authorList>
            <person name="Bowman J.L."/>
            <person name="Kohchi T."/>
            <person name="Yamato K.T."/>
            <person name="Jenkins J."/>
            <person name="Shu S."/>
            <person name="Ishizaki K."/>
            <person name="Yamaoka S."/>
            <person name="Nishihama R."/>
            <person name="Nakamura Y."/>
            <person name="Berger F."/>
            <person name="Adam C."/>
            <person name="Aki S.S."/>
            <person name="Althoff F."/>
            <person name="Araki T."/>
            <person name="Arteaga-Vazquez M.A."/>
            <person name="Balasubrmanian S."/>
            <person name="Barry K."/>
            <person name="Bauer D."/>
            <person name="Boehm C.R."/>
            <person name="Briginshaw L."/>
            <person name="Caballero-Perez J."/>
            <person name="Catarino B."/>
            <person name="Chen F."/>
            <person name="Chiyoda S."/>
            <person name="Chovatia M."/>
            <person name="Davies K.M."/>
            <person name="Delmans M."/>
            <person name="Demura T."/>
            <person name="Dierschke T."/>
            <person name="Dolan L."/>
            <person name="Dorantes-Acosta A.E."/>
            <person name="Eklund D.M."/>
            <person name="Florent S.N."/>
            <person name="Flores-Sandoval E."/>
            <person name="Fujiyama A."/>
            <person name="Fukuzawa H."/>
            <person name="Galik B."/>
            <person name="Grimanelli D."/>
            <person name="Grimwood J."/>
            <person name="Grossniklaus U."/>
            <person name="Hamada T."/>
            <person name="Haseloff J."/>
            <person name="Hetherington A.J."/>
            <person name="Higo A."/>
            <person name="Hirakawa Y."/>
            <person name="Hundley H.N."/>
            <person name="Ikeda Y."/>
            <person name="Inoue K."/>
            <person name="Inoue S.I."/>
            <person name="Ishida S."/>
            <person name="Jia Q."/>
            <person name="Kakita M."/>
            <person name="Kanazawa T."/>
            <person name="Kawai Y."/>
            <person name="Kawashima T."/>
            <person name="Kennedy M."/>
            <person name="Kinose K."/>
            <person name="Kinoshita T."/>
            <person name="Kohara Y."/>
            <person name="Koide E."/>
            <person name="Komatsu K."/>
            <person name="Kopischke S."/>
            <person name="Kubo M."/>
            <person name="Kyozuka J."/>
            <person name="Lagercrantz U."/>
            <person name="Lin S.S."/>
            <person name="Lindquist E."/>
            <person name="Lipzen A.M."/>
            <person name="Lu C.W."/>
            <person name="De Luna E."/>
            <person name="Martienssen R.A."/>
            <person name="Minamino N."/>
            <person name="Mizutani M."/>
            <person name="Mizutani M."/>
            <person name="Mochizuki N."/>
            <person name="Monte I."/>
            <person name="Mosher R."/>
            <person name="Nagasaki H."/>
            <person name="Nakagami H."/>
            <person name="Naramoto S."/>
            <person name="Nishitani K."/>
            <person name="Ohtani M."/>
            <person name="Okamoto T."/>
            <person name="Okumura M."/>
            <person name="Phillips J."/>
            <person name="Pollak B."/>
            <person name="Reinders A."/>
            <person name="Rovekamp M."/>
            <person name="Sano R."/>
            <person name="Sawa S."/>
            <person name="Schmid M.W."/>
            <person name="Shirakawa M."/>
            <person name="Solano R."/>
            <person name="Spunde A."/>
            <person name="Suetsugu N."/>
            <person name="Sugano S."/>
            <person name="Sugiyama A."/>
            <person name="Sun R."/>
            <person name="Suzuki Y."/>
            <person name="Takenaka M."/>
            <person name="Takezawa D."/>
            <person name="Tomogane H."/>
            <person name="Tsuzuki M."/>
            <person name="Ueda T."/>
            <person name="Umeda M."/>
            <person name="Ward J.M."/>
            <person name="Watanabe Y."/>
            <person name="Yazaki K."/>
            <person name="Yokoyama R."/>
            <person name="Yoshitake Y."/>
            <person name="Yotsui I."/>
            <person name="Zachgo S."/>
            <person name="Schmutz J."/>
        </authorList>
    </citation>
    <scope>NUCLEOTIDE SEQUENCE [LARGE SCALE GENOMIC DNA]</scope>
    <source>
        <strain evidence="2">Tak-1</strain>
    </source>
</reference>
<dbReference type="Gramene" id="Mp6g20370.1">
    <property type="protein sequence ID" value="Mp6g20370.1.cds1"/>
    <property type="gene ID" value="Mp6g20370"/>
</dbReference>
<sequence>MVTISAFPSTRMSFFQGPSSFRLRTAPLPPRKHNATPGFEFALANWFIDSTTYLPSGMLNVFNLMVSYSCSKKAFREAVFFPIAPGGYFLFKVSPLRLQVASVFDPISVPPNPSFRMRTPSGSYGLSDLSFGEANPQMRRRV</sequence>
<evidence type="ECO:0000313" key="1">
    <source>
        <dbReference type="EMBL" id="PTQ39350.1"/>
    </source>
</evidence>
<dbReference type="Proteomes" id="UP000244005">
    <property type="component" value="Unassembled WGS sequence"/>
</dbReference>
<dbReference type="AlphaFoldDB" id="A0A2R6WZS0"/>
<organism evidence="1 2">
    <name type="scientific">Marchantia polymorpha</name>
    <name type="common">Common liverwort</name>
    <name type="synonym">Marchantia aquatica</name>
    <dbReference type="NCBI Taxonomy" id="3197"/>
    <lineage>
        <taxon>Eukaryota</taxon>
        <taxon>Viridiplantae</taxon>
        <taxon>Streptophyta</taxon>
        <taxon>Embryophyta</taxon>
        <taxon>Marchantiophyta</taxon>
        <taxon>Marchantiopsida</taxon>
        <taxon>Marchantiidae</taxon>
        <taxon>Marchantiales</taxon>
        <taxon>Marchantiaceae</taxon>
        <taxon>Marchantia</taxon>
    </lineage>
</organism>